<dbReference type="PRINTS" id="PR00033">
    <property type="entry name" value="HTHASNC"/>
</dbReference>
<dbReference type="PROSITE" id="PS50956">
    <property type="entry name" value="HTH_ASNC_2"/>
    <property type="match status" value="1"/>
</dbReference>
<keyword evidence="3" id="KW-0804">Transcription</keyword>
<dbReference type="Gene3D" id="1.10.10.10">
    <property type="entry name" value="Winged helix-like DNA-binding domain superfamily/Winged helix DNA-binding domain"/>
    <property type="match status" value="1"/>
</dbReference>
<protein>
    <submittedName>
        <fullName evidence="5">Lrp/AsnC family transcriptional regulator</fullName>
    </submittedName>
</protein>
<evidence type="ECO:0000256" key="3">
    <source>
        <dbReference type="ARBA" id="ARBA00023163"/>
    </source>
</evidence>
<evidence type="ECO:0000259" key="4">
    <source>
        <dbReference type="PROSITE" id="PS50956"/>
    </source>
</evidence>
<dbReference type="InterPro" id="IPR019887">
    <property type="entry name" value="Tscrpt_reg_AsnC/Lrp_C"/>
</dbReference>
<dbReference type="RefSeq" id="WP_380247595.1">
    <property type="nucleotide sequence ID" value="NZ_JBHUII010000001.1"/>
</dbReference>
<dbReference type="InterPro" id="IPR019885">
    <property type="entry name" value="Tscrpt_reg_HTH_AsnC-type_CS"/>
</dbReference>
<evidence type="ECO:0000313" key="5">
    <source>
        <dbReference type="EMBL" id="MFD2204232.1"/>
    </source>
</evidence>
<dbReference type="InterPro" id="IPR036388">
    <property type="entry name" value="WH-like_DNA-bd_sf"/>
</dbReference>
<dbReference type="InterPro" id="IPR019888">
    <property type="entry name" value="Tscrpt_reg_AsnC-like"/>
</dbReference>
<dbReference type="InterPro" id="IPR011008">
    <property type="entry name" value="Dimeric_a/b-barrel"/>
</dbReference>
<keyword evidence="6" id="KW-1185">Reference proteome</keyword>
<dbReference type="Gene3D" id="3.30.70.920">
    <property type="match status" value="1"/>
</dbReference>
<dbReference type="Proteomes" id="UP001597294">
    <property type="component" value="Unassembled WGS sequence"/>
</dbReference>
<dbReference type="SUPFAM" id="SSF54909">
    <property type="entry name" value="Dimeric alpha+beta barrel"/>
    <property type="match status" value="1"/>
</dbReference>
<feature type="domain" description="HTH asnC-type" evidence="4">
    <location>
        <begin position="1"/>
        <end position="62"/>
    </location>
</feature>
<dbReference type="EMBL" id="JBHUII010000001">
    <property type="protein sequence ID" value="MFD2204232.1"/>
    <property type="molecule type" value="Genomic_DNA"/>
</dbReference>
<evidence type="ECO:0000313" key="6">
    <source>
        <dbReference type="Proteomes" id="UP001597294"/>
    </source>
</evidence>
<dbReference type="PROSITE" id="PS00519">
    <property type="entry name" value="HTH_ASNC_1"/>
    <property type="match status" value="1"/>
</dbReference>
<dbReference type="Pfam" id="PF13404">
    <property type="entry name" value="HTH_AsnC-type"/>
    <property type="match status" value="1"/>
</dbReference>
<dbReference type="InterPro" id="IPR000485">
    <property type="entry name" value="AsnC-type_HTH_dom"/>
</dbReference>
<dbReference type="PANTHER" id="PTHR30154">
    <property type="entry name" value="LEUCINE-RESPONSIVE REGULATORY PROTEIN"/>
    <property type="match status" value="1"/>
</dbReference>
<keyword evidence="2" id="KW-0238">DNA-binding</keyword>
<gene>
    <name evidence="5" type="ORF">ACFSKO_01340</name>
</gene>
<organism evidence="5 6">
    <name type="scientific">Kiloniella antarctica</name>
    <dbReference type="NCBI Taxonomy" id="1550907"/>
    <lineage>
        <taxon>Bacteria</taxon>
        <taxon>Pseudomonadati</taxon>
        <taxon>Pseudomonadota</taxon>
        <taxon>Alphaproteobacteria</taxon>
        <taxon>Rhodospirillales</taxon>
        <taxon>Kiloniellaceae</taxon>
        <taxon>Kiloniella</taxon>
    </lineage>
</organism>
<dbReference type="SUPFAM" id="SSF46785">
    <property type="entry name" value="Winged helix' DNA-binding domain"/>
    <property type="match status" value="1"/>
</dbReference>
<name>A0ABW5BDR2_9PROT</name>
<proteinExistence type="predicted"/>
<sequence length="141" mass="15873">MDDKDQKLLMLLRENARASIKELASGINLSRTALIERLRRLERGGEITGYTLKPSQNEKTLRLFLMIKTHQPSCELIAPRLKEIPEITACHSLGGAIDMMVEISTDTIESANEIRETLSAYPEVSEVTTSTLLKTHIKRPQ</sequence>
<comment type="caution">
    <text evidence="5">The sequence shown here is derived from an EMBL/GenBank/DDBJ whole genome shotgun (WGS) entry which is preliminary data.</text>
</comment>
<accession>A0ABW5BDR2</accession>
<evidence type="ECO:0000256" key="2">
    <source>
        <dbReference type="ARBA" id="ARBA00023125"/>
    </source>
</evidence>
<dbReference type="PANTHER" id="PTHR30154:SF53">
    <property type="entry name" value="HTH-TYPE TRANSCRIPTIONAL REGULATOR LRPC"/>
    <property type="match status" value="1"/>
</dbReference>
<dbReference type="Pfam" id="PF01037">
    <property type="entry name" value="AsnC_trans_reg"/>
    <property type="match status" value="1"/>
</dbReference>
<evidence type="ECO:0000256" key="1">
    <source>
        <dbReference type="ARBA" id="ARBA00023015"/>
    </source>
</evidence>
<reference evidence="6" key="1">
    <citation type="journal article" date="2019" name="Int. J. Syst. Evol. Microbiol.">
        <title>The Global Catalogue of Microorganisms (GCM) 10K type strain sequencing project: providing services to taxonomists for standard genome sequencing and annotation.</title>
        <authorList>
            <consortium name="The Broad Institute Genomics Platform"/>
            <consortium name="The Broad Institute Genome Sequencing Center for Infectious Disease"/>
            <person name="Wu L."/>
            <person name="Ma J."/>
        </authorList>
    </citation>
    <scope>NUCLEOTIDE SEQUENCE [LARGE SCALE GENOMIC DNA]</scope>
    <source>
        <strain evidence="6">CGMCC 4.7192</strain>
    </source>
</reference>
<dbReference type="SMART" id="SM00344">
    <property type="entry name" value="HTH_ASNC"/>
    <property type="match status" value="1"/>
</dbReference>
<dbReference type="InterPro" id="IPR036390">
    <property type="entry name" value="WH_DNA-bd_sf"/>
</dbReference>
<keyword evidence="1" id="KW-0805">Transcription regulation</keyword>